<dbReference type="PANTHER" id="PTHR16026:SF0">
    <property type="entry name" value="CARTILAGE ACIDIC PROTEIN 1"/>
    <property type="match status" value="1"/>
</dbReference>
<feature type="transmembrane region" description="Helical" evidence="8">
    <location>
        <begin position="257"/>
        <end position="283"/>
    </location>
</feature>
<keyword evidence="7 8" id="KW-0472">Membrane</keyword>
<feature type="transmembrane region" description="Helical" evidence="8">
    <location>
        <begin position="91"/>
        <end position="109"/>
    </location>
</feature>
<evidence type="ECO:0000256" key="1">
    <source>
        <dbReference type="ARBA" id="ARBA00004651"/>
    </source>
</evidence>
<dbReference type="Pfam" id="PF07593">
    <property type="entry name" value="UnbV_ASPIC"/>
    <property type="match status" value="1"/>
</dbReference>
<comment type="subcellular location">
    <subcellularLocation>
        <location evidence="1">Cell membrane</location>
        <topology evidence="1">Multi-pass membrane protein</topology>
    </subcellularLocation>
</comment>
<keyword evidence="5" id="KW-0732">Signal</keyword>
<evidence type="ECO:0000256" key="2">
    <source>
        <dbReference type="ARBA" id="ARBA00006386"/>
    </source>
</evidence>
<evidence type="ECO:0000256" key="7">
    <source>
        <dbReference type="ARBA" id="ARBA00023136"/>
    </source>
</evidence>
<feature type="transmembrane region" description="Helical" evidence="8">
    <location>
        <begin position="357"/>
        <end position="379"/>
    </location>
</feature>
<gene>
    <name evidence="10" type="ORF">MNBD_GAMMA11-3146</name>
</gene>
<feature type="transmembrane region" description="Helical" evidence="8">
    <location>
        <begin position="20"/>
        <end position="37"/>
    </location>
</feature>
<dbReference type="PANTHER" id="PTHR16026">
    <property type="entry name" value="CARTILAGE ACIDIC PROTEIN 1"/>
    <property type="match status" value="1"/>
</dbReference>
<dbReference type="InterPro" id="IPR028994">
    <property type="entry name" value="Integrin_alpha_N"/>
</dbReference>
<organism evidence="10">
    <name type="scientific">hydrothermal vent metagenome</name>
    <dbReference type="NCBI Taxonomy" id="652676"/>
    <lineage>
        <taxon>unclassified sequences</taxon>
        <taxon>metagenomes</taxon>
        <taxon>ecological metagenomes</taxon>
    </lineage>
</organism>
<evidence type="ECO:0000256" key="5">
    <source>
        <dbReference type="ARBA" id="ARBA00022729"/>
    </source>
</evidence>
<evidence type="ECO:0000259" key="9">
    <source>
        <dbReference type="Pfam" id="PF07593"/>
    </source>
</evidence>
<dbReference type="InterPro" id="IPR027039">
    <property type="entry name" value="Crtac1"/>
</dbReference>
<accession>A0A3B0X3D0</accession>
<name>A0A3B0X3D0_9ZZZZ</name>
<dbReference type="InterPro" id="IPR013517">
    <property type="entry name" value="FG-GAP"/>
</dbReference>
<sequence>MKHFPVNRSLQSQSLLKNKVFWLSILMLITIAATFWTQSRVPALNEKAQVGDRINISAIAFDVILPVTDSQPLYERVYKAAINWGYTNWKGMSFGFLLAAAFITLLQILPKIVSSKNRFLNSLLGLGMGSPLGVCVNCATPIAQGMIHGGARLETSLAMLISSPTLNPIVLTIAFSLLSFHVALIKVLITVFFIVLIVPVLVKFAGKFKNEKSAETIEEQVKNYTPEIDDSKYSTGLLPQTWSNAFSYTIVSFLKNLLYIIKITLPLMVIAGLLGSFLIEVLPDGSLSTLSMHPATLILIAAIGTFLPVPIAFDVLMVNVLISSGLDIGLASTLLFALGIFSIYPALIIARSVSIKLSFVFFVSVMIFAMVSGVITSYVDQHISHVAKVSIEKALKDQRVYMTLNDVMQTCNQFASSGGEMKCFQKMMLSDVFQAAGAGVCEPVSLKDEKQVVINKPLVDMCRQVFAFTKAKKAVVAQGDINVCKTLSVAALVDECMIGYIRADAMGYTSLEACQQIDNIGRQRYCRALVIGDRMKMKSTETCELGLSQDMYRQCIDNLNAHITSEFGELHRCDELLTENAINICRSTVISLKISKLQEYAVCETLITASEVSRCKDQVVMHRSVHDRNPSLCSGLTNSRMINDCRIGAVIRQKQVEIESKNLLAFNNATEFSGPGEAKLHSSTAVQMKTAAALSWSEIVNKDGVSVAYVPNFERNLQQGKIFKKLDGTEMGLNSVWTFDLTDFMEPFIYGKGIASGDYNNDGWPDLVFASSNGLMLYKNNGKSGFVLAAHITSENQALNAFVVSFVDIDNDGWQDLFLSAYGSDSYFFKNNRGQYSTEAFLQLPINRGIVALSAGFADWNKDGRLDVVTGNWSYGAEGAFIPEKSQNVWYKNEGMKFTPFYPDESPGETLSVLMSDINMDGNTDMVIGNDRKYPDMFYTGDSNGKFNRITDDMNIIRETSLNTMSYDSADFNNDLLLDVFSTDMAVAAGSNRYYCDSLGVASDKQRCEWLLKGNKAVESLDVGWCASLKGKWRSECYTAMAIRLAKRDKNNQLCNKVSSAFPAKAVFCNNIARKINDIDLSAYSNNLRQRESNKMLLNTKENKFIDATKSMGVKQSFWGWTGKAADLDNDGWQDLYIGNGIWFGQHSKDVHSNVFYHNQQGQKFVRAEKEFGLENYINTPSYTYVDFDLDGDIDIVSTGVMSTPSVFVNQGTKGNSISFDLRDNQANKFCIGCKIIIHYGGKSTDGAKSQIREIKLSGGFMSFDEPVAYFGIDKYSYINGIKVVWSTGEAWEMDMKLDANRRYRITRHEDADAPHNVSLTN</sequence>
<dbReference type="InterPro" id="IPR005524">
    <property type="entry name" value="DUF318"/>
</dbReference>
<evidence type="ECO:0000256" key="3">
    <source>
        <dbReference type="ARBA" id="ARBA00022475"/>
    </source>
</evidence>
<evidence type="ECO:0000256" key="6">
    <source>
        <dbReference type="ARBA" id="ARBA00022989"/>
    </source>
</evidence>
<feature type="transmembrane region" description="Helical" evidence="8">
    <location>
        <begin position="295"/>
        <end position="322"/>
    </location>
</feature>
<evidence type="ECO:0000256" key="4">
    <source>
        <dbReference type="ARBA" id="ARBA00022692"/>
    </source>
</evidence>
<evidence type="ECO:0000256" key="8">
    <source>
        <dbReference type="SAM" id="Phobius"/>
    </source>
</evidence>
<keyword evidence="4 8" id="KW-0812">Transmembrane</keyword>
<dbReference type="InterPro" id="IPR011519">
    <property type="entry name" value="UnbV_ASPIC"/>
</dbReference>
<dbReference type="GO" id="GO:0005886">
    <property type="term" value="C:plasma membrane"/>
    <property type="evidence" value="ECO:0007669"/>
    <property type="project" value="UniProtKB-SubCell"/>
</dbReference>
<keyword evidence="3" id="KW-1003">Cell membrane</keyword>
<feature type="transmembrane region" description="Helical" evidence="8">
    <location>
        <begin position="169"/>
        <end position="202"/>
    </location>
</feature>
<dbReference type="Pfam" id="PF13517">
    <property type="entry name" value="FG-GAP_3"/>
    <property type="match status" value="1"/>
</dbReference>
<proteinExistence type="inferred from homology"/>
<evidence type="ECO:0000313" key="10">
    <source>
        <dbReference type="EMBL" id="VAW62775.1"/>
    </source>
</evidence>
<feature type="transmembrane region" description="Helical" evidence="8">
    <location>
        <begin position="328"/>
        <end position="350"/>
    </location>
</feature>
<comment type="similarity">
    <text evidence="2">Belongs to the UPF0718 family.</text>
</comment>
<reference evidence="10" key="1">
    <citation type="submission" date="2018-06" db="EMBL/GenBank/DDBJ databases">
        <authorList>
            <person name="Zhirakovskaya E."/>
        </authorList>
    </citation>
    <scope>NUCLEOTIDE SEQUENCE</scope>
</reference>
<feature type="domain" description="ASPIC/UnbV" evidence="9">
    <location>
        <begin position="1232"/>
        <end position="1302"/>
    </location>
</feature>
<dbReference type="Pfam" id="PF03773">
    <property type="entry name" value="ArsP_1"/>
    <property type="match status" value="1"/>
</dbReference>
<dbReference type="Gene3D" id="2.130.10.130">
    <property type="entry name" value="Integrin alpha, N-terminal"/>
    <property type="match status" value="3"/>
</dbReference>
<dbReference type="SUPFAM" id="SSF69318">
    <property type="entry name" value="Integrin alpha N-terminal domain"/>
    <property type="match status" value="1"/>
</dbReference>
<keyword evidence="6 8" id="KW-1133">Transmembrane helix</keyword>
<dbReference type="EMBL" id="UOFG01000181">
    <property type="protein sequence ID" value="VAW62775.1"/>
    <property type="molecule type" value="Genomic_DNA"/>
</dbReference>
<protein>
    <recommendedName>
        <fullName evidence="9">ASPIC/UnbV domain-containing protein</fullName>
    </recommendedName>
</protein>